<protein>
    <submittedName>
        <fullName evidence="3">Neurexin-4</fullName>
    </submittedName>
</protein>
<gene>
    <name evidence="3" type="ORF">RR48_00056</name>
</gene>
<dbReference type="InParanoid" id="A0A0N1IQM7"/>
<comment type="caution">
    <text evidence="1">Lacks conserved residue(s) required for the propagation of feature annotation.</text>
</comment>
<evidence type="ECO:0000313" key="3">
    <source>
        <dbReference type="EMBL" id="KPJ20900.1"/>
    </source>
</evidence>
<dbReference type="InterPro" id="IPR001791">
    <property type="entry name" value="Laminin_G"/>
</dbReference>
<evidence type="ECO:0000256" key="1">
    <source>
        <dbReference type="PROSITE-ProRule" id="PRU00122"/>
    </source>
</evidence>
<evidence type="ECO:0000313" key="4">
    <source>
        <dbReference type="Proteomes" id="UP000053240"/>
    </source>
</evidence>
<name>A0A0N1IQM7_PAPMA</name>
<keyword evidence="4" id="KW-1185">Reference proteome</keyword>
<accession>A0A0N1IQM7</accession>
<dbReference type="STRING" id="76193.A0A0N1IQM7"/>
<feature type="domain" description="Laminin G" evidence="2">
    <location>
        <begin position="1"/>
        <end position="58"/>
    </location>
</feature>
<feature type="non-terminal residue" evidence="3">
    <location>
        <position position="1"/>
    </location>
</feature>
<dbReference type="PROSITE" id="PS50025">
    <property type="entry name" value="LAM_G_DOMAIN"/>
    <property type="match status" value="1"/>
</dbReference>
<reference evidence="3 4" key="1">
    <citation type="journal article" date="2015" name="Nat. Commun.">
        <title>Outbred genome sequencing and CRISPR/Cas9 gene editing in butterflies.</title>
        <authorList>
            <person name="Li X."/>
            <person name="Fan D."/>
            <person name="Zhang W."/>
            <person name="Liu G."/>
            <person name="Zhang L."/>
            <person name="Zhao L."/>
            <person name="Fang X."/>
            <person name="Chen L."/>
            <person name="Dong Y."/>
            <person name="Chen Y."/>
            <person name="Ding Y."/>
            <person name="Zhao R."/>
            <person name="Feng M."/>
            <person name="Zhu Y."/>
            <person name="Feng Y."/>
            <person name="Jiang X."/>
            <person name="Zhu D."/>
            <person name="Xiang H."/>
            <person name="Feng X."/>
            <person name="Li S."/>
            <person name="Wang J."/>
            <person name="Zhang G."/>
            <person name="Kronforst M.R."/>
            <person name="Wang W."/>
        </authorList>
    </citation>
    <scope>NUCLEOTIDE SEQUENCE [LARGE SCALE GENOMIC DNA]</scope>
    <source>
        <strain evidence="3">Ya'a_city_454_Pm</strain>
        <tissue evidence="3">Whole body</tissue>
    </source>
</reference>
<sequence>LYIGGVPNFQEGLVVDQNFTGCIENLYLNATNVIQEVKQGYDNGEAFKFQKVNTLYTCPIIEAFELI</sequence>
<proteinExistence type="predicted"/>
<comment type="caution">
    <text evidence="3">The sequence shown here is derived from an EMBL/GenBank/DDBJ whole genome shotgun (WGS) entry which is preliminary data.</text>
</comment>
<organism evidence="3 4">
    <name type="scientific">Papilio machaon</name>
    <name type="common">Old World swallowtail butterfly</name>
    <dbReference type="NCBI Taxonomy" id="76193"/>
    <lineage>
        <taxon>Eukaryota</taxon>
        <taxon>Metazoa</taxon>
        <taxon>Ecdysozoa</taxon>
        <taxon>Arthropoda</taxon>
        <taxon>Hexapoda</taxon>
        <taxon>Insecta</taxon>
        <taxon>Pterygota</taxon>
        <taxon>Neoptera</taxon>
        <taxon>Endopterygota</taxon>
        <taxon>Lepidoptera</taxon>
        <taxon>Glossata</taxon>
        <taxon>Ditrysia</taxon>
        <taxon>Papilionoidea</taxon>
        <taxon>Papilionidae</taxon>
        <taxon>Papilioninae</taxon>
        <taxon>Papilio</taxon>
    </lineage>
</organism>
<dbReference type="EMBL" id="LADJ01006280">
    <property type="protein sequence ID" value="KPJ20900.1"/>
    <property type="molecule type" value="Genomic_DNA"/>
</dbReference>
<dbReference type="AlphaFoldDB" id="A0A0N1IQM7"/>
<evidence type="ECO:0000259" key="2">
    <source>
        <dbReference type="PROSITE" id="PS50025"/>
    </source>
</evidence>
<dbReference type="Gene3D" id="2.60.120.200">
    <property type="match status" value="1"/>
</dbReference>
<dbReference type="Proteomes" id="UP000053240">
    <property type="component" value="Unassembled WGS sequence"/>
</dbReference>